<dbReference type="PANTHER" id="PTHR22935">
    <property type="entry name" value="PENICILLIN-BINDING PROTEIN"/>
    <property type="match status" value="1"/>
</dbReference>
<protein>
    <recommendedName>
        <fullName evidence="5">Beta-lactamase-related domain-containing protein</fullName>
    </recommendedName>
</protein>
<dbReference type="EMBL" id="JAPEUV010000007">
    <property type="protein sequence ID" value="KAJ4342257.1"/>
    <property type="molecule type" value="Genomic_DNA"/>
</dbReference>
<evidence type="ECO:0000259" key="2">
    <source>
        <dbReference type="Pfam" id="PF26335"/>
    </source>
</evidence>
<organism evidence="3 4">
    <name type="scientific">Didymella glomerata</name>
    <dbReference type="NCBI Taxonomy" id="749621"/>
    <lineage>
        <taxon>Eukaryota</taxon>
        <taxon>Fungi</taxon>
        <taxon>Dikarya</taxon>
        <taxon>Ascomycota</taxon>
        <taxon>Pezizomycotina</taxon>
        <taxon>Dothideomycetes</taxon>
        <taxon>Pleosporomycetidae</taxon>
        <taxon>Pleosporales</taxon>
        <taxon>Pleosporineae</taxon>
        <taxon>Didymellaceae</taxon>
        <taxon>Didymella</taxon>
    </lineage>
</organism>
<gene>
    <name evidence="3" type="ORF">N0V87_001243</name>
</gene>
<dbReference type="SUPFAM" id="SSF56601">
    <property type="entry name" value="beta-lactamase/transpeptidase-like"/>
    <property type="match status" value="1"/>
</dbReference>
<dbReference type="InterPro" id="IPR012338">
    <property type="entry name" value="Beta-lactam/transpept-like"/>
</dbReference>
<dbReference type="Gene3D" id="3.40.710.10">
    <property type="entry name" value="DD-peptidase/beta-lactamase superfamily"/>
    <property type="match status" value="1"/>
</dbReference>
<comment type="caution">
    <text evidence="3">The sequence shown here is derived from an EMBL/GenBank/DDBJ whole genome shotgun (WGS) entry which is preliminary data.</text>
</comment>
<name>A0A9W8X7N4_9PLEO</name>
<dbReference type="InterPro" id="IPR001466">
    <property type="entry name" value="Beta-lactam-related"/>
</dbReference>
<evidence type="ECO:0000313" key="4">
    <source>
        <dbReference type="Proteomes" id="UP001140562"/>
    </source>
</evidence>
<keyword evidence="4" id="KW-1185">Reference proteome</keyword>
<dbReference type="OrthoDB" id="10250282at2759"/>
<sequence>MPSQAVFSATTKEPLLDCHQRGSDLLGNRTVDGDSVYRIASTSKLITVYLLLLQAGETIFSDKVTKYLPELAGTAYWDDITVGSLASHLAGVTAELVDTSSLPGGDLDAELPPGTLPPLTASEIPRCSYGSGGCTQEAFLSDLIRRRPVNLPNSTPAYSNAAFATLGLVLEAAAGSTFEDTLRYLLLEPLQLEATSISQPQDLSLAIIPGNATTSGWDLNLSDTPGAAMGGFFSTPNDLSAIGRSILSSTLLPNATTRAWLKPTSFTSSLIGAVGRPWEIYRAVIDAKNNRVIDIYTKAGNLPGYASMLALIPDFDVGFTIMLAGEQGTGEMTVAGVITDELLPALEEAARVQADNAFAGVYTARNGLNSTVKLATTPGVPGLSIEELISNGTDLRHSLYGSIEFLQMFPTLVTDDGKEISWRSTAISIPDTGSPFEACPSWLGIDRPTYGIYSLDHFVSHMGDDGKAWGLEPKMLKVVLERV</sequence>
<dbReference type="Pfam" id="PF00144">
    <property type="entry name" value="Beta-lactamase"/>
    <property type="match status" value="1"/>
</dbReference>
<proteinExistence type="predicted"/>
<dbReference type="AlphaFoldDB" id="A0A9W8X7N4"/>
<dbReference type="InterPro" id="IPR058664">
    <property type="entry name" value="ARB_00930-like_C"/>
</dbReference>
<evidence type="ECO:0000259" key="1">
    <source>
        <dbReference type="Pfam" id="PF00144"/>
    </source>
</evidence>
<dbReference type="Pfam" id="PF26335">
    <property type="entry name" value="ARB_00930_C"/>
    <property type="match status" value="1"/>
</dbReference>
<reference evidence="3" key="1">
    <citation type="submission" date="2022-10" db="EMBL/GenBank/DDBJ databases">
        <title>Tapping the CABI collections for fungal endophytes: first genome assemblies for Collariella, Neodidymelliopsis, Ascochyta clinopodiicola, Didymella pomorum, Didymosphaeria variabile, Neocosmospora piperis and Neocucurbitaria cava.</title>
        <authorList>
            <person name="Hill R."/>
        </authorList>
    </citation>
    <scope>NUCLEOTIDE SEQUENCE</scope>
    <source>
        <strain evidence="3">IMI 360193</strain>
    </source>
</reference>
<evidence type="ECO:0008006" key="5">
    <source>
        <dbReference type="Google" id="ProtNLM"/>
    </source>
</evidence>
<evidence type="ECO:0000313" key="3">
    <source>
        <dbReference type="EMBL" id="KAJ4342257.1"/>
    </source>
</evidence>
<accession>A0A9W8X7N4</accession>
<dbReference type="Proteomes" id="UP001140562">
    <property type="component" value="Unassembled WGS sequence"/>
</dbReference>
<dbReference type="PANTHER" id="PTHR22935:SF97">
    <property type="entry name" value="BETA-LACTAMASE-RELATED DOMAIN-CONTAINING PROTEIN"/>
    <property type="match status" value="1"/>
</dbReference>
<feature type="domain" description="Beta-lactamase-related" evidence="1">
    <location>
        <begin position="23"/>
        <end position="332"/>
    </location>
</feature>
<dbReference type="InterPro" id="IPR051478">
    <property type="entry name" value="Beta-lactamase-like_AB/R"/>
</dbReference>
<feature type="domain" description="Beta-lactamase-like ARB-00930-like C-terminal" evidence="2">
    <location>
        <begin position="350"/>
        <end position="483"/>
    </location>
</feature>